<evidence type="ECO:0000256" key="10">
    <source>
        <dbReference type="ARBA" id="ARBA00022989"/>
    </source>
</evidence>
<dbReference type="InterPro" id="IPR029044">
    <property type="entry name" value="Nucleotide-diphossugar_trans"/>
</dbReference>
<evidence type="ECO:0000256" key="4">
    <source>
        <dbReference type="ARBA" id="ARBA00006739"/>
    </source>
</evidence>
<evidence type="ECO:0000256" key="7">
    <source>
        <dbReference type="ARBA" id="ARBA00022676"/>
    </source>
</evidence>
<comment type="caution">
    <text evidence="17">The sequence shown here is derived from an EMBL/GenBank/DDBJ whole genome shotgun (WGS) entry which is preliminary data.</text>
</comment>
<dbReference type="AlphaFoldDB" id="A0AAV5V5W7"/>
<keyword evidence="6" id="KW-0444">Lipid biosynthesis</keyword>
<dbReference type="Pfam" id="PF13506">
    <property type="entry name" value="Glyco_transf_21"/>
    <property type="match status" value="1"/>
</dbReference>
<comment type="subcellular location">
    <subcellularLocation>
        <location evidence="1">Golgi apparatus membrane</location>
        <topology evidence="1">Multi-pass membrane protein</topology>
    </subcellularLocation>
</comment>
<evidence type="ECO:0000256" key="13">
    <source>
        <dbReference type="ARBA" id="ARBA00023136"/>
    </source>
</evidence>
<dbReference type="GO" id="GO:0006679">
    <property type="term" value="P:glucosylceramide biosynthetic process"/>
    <property type="evidence" value="ECO:0007669"/>
    <property type="project" value="TreeGrafter"/>
</dbReference>
<keyword evidence="13 16" id="KW-0472">Membrane</keyword>
<sequence length="395" mass="45385">MSSLLSLHPSTLLSIAFLLFTTGLALLHILAQFYARYKLHKPIVKLSEYVGVSILKPLVGVEPNLENNLRTFFHINYPKYELLFCVHDDEDPSVPLVRKLMEEFPNVDAQLFIGGEEVGLNPKVNNMMPAYRNSKHPLILISDSVIRMRPEALTDMVGWMTDKVALVTQMPFCYDRDEWGPSLEQIYFGTSHARIYLVGNLLNFVCSTGMSSMIRKKALEECGGMGKFGDFLAEDYFFGVELTKRGWECGLAALPALQNSGSVTSESFDARASRWTKLRFAMLPHIIVVEPLQDCFVNCLLFSLSVWNLTGWNPFIVMAIHLITWFSSDYSLFNNVHGKHMRMDLRRFFVLWLRREFFAPRIYVDAMLKPDICWRKGTYRLAWGGRIKTHPMKNE</sequence>
<evidence type="ECO:0000256" key="3">
    <source>
        <dbReference type="ARBA" id="ARBA00004991"/>
    </source>
</evidence>
<keyword evidence="7" id="KW-0328">Glycosyltransferase</keyword>
<evidence type="ECO:0000256" key="12">
    <source>
        <dbReference type="ARBA" id="ARBA00023098"/>
    </source>
</evidence>
<dbReference type="PANTHER" id="PTHR12726">
    <property type="entry name" value="CERAMIDE GLUCOSYLTRANSFERASE"/>
    <property type="match status" value="1"/>
</dbReference>
<evidence type="ECO:0000256" key="6">
    <source>
        <dbReference type="ARBA" id="ARBA00022516"/>
    </source>
</evidence>
<evidence type="ECO:0000256" key="14">
    <source>
        <dbReference type="ARBA" id="ARBA00047869"/>
    </source>
</evidence>
<comment type="catalytic activity">
    <reaction evidence="14">
        <text>UDP-alpha-D-xylose + an N-acylsphing-4-enine = a beta-D-xylosyl-(1&lt;-&gt;1')-N-acylsphing-4-enine + UDP + H(+)</text>
        <dbReference type="Rhea" id="RHEA:70243"/>
        <dbReference type="ChEBI" id="CHEBI:15378"/>
        <dbReference type="ChEBI" id="CHEBI:52639"/>
        <dbReference type="ChEBI" id="CHEBI:57632"/>
        <dbReference type="ChEBI" id="CHEBI:58223"/>
        <dbReference type="ChEBI" id="CHEBI:189068"/>
    </reaction>
    <physiologicalReaction direction="left-to-right" evidence="14">
        <dbReference type="Rhea" id="RHEA:70244"/>
    </physiologicalReaction>
</comment>
<dbReference type="EMBL" id="BTSY01000002">
    <property type="protein sequence ID" value="GMT14756.1"/>
    <property type="molecule type" value="Genomic_DNA"/>
</dbReference>
<dbReference type="FunFam" id="3.90.550.10:FF:000041">
    <property type="entry name" value="UDP-glucose ceramide glucosyltransferase"/>
    <property type="match status" value="1"/>
</dbReference>
<protein>
    <recommendedName>
        <fullName evidence="5">ceramide glucosyltransferase</fullName>
        <ecNumber evidence="5">2.4.1.80</ecNumber>
    </recommendedName>
</protein>
<name>A0AAV5V5W7_9BILA</name>
<comment type="catalytic activity">
    <reaction evidence="15">
        <text>N-(9Z-octadecenoyl)-sphing-4-enine + UDP-alpha-D-xylose = beta-D-xylosyl-(1&lt;-&gt;1')-N-(9Z-octadecenoyl)-sphing-4-enine + UDP + H(+)</text>
        <dbReference type="Rhea" id="RHEA:70247"/>
        <dbReference type="ChEBI" id="CHEBI:15378"/>
        <dbReference type="ChEBI" id="CHEBI:57632"/>
        <dbReference type="ChEBI" id="CHEBI:58223"/>
        <dbReference type="ChEBI" id="CHEBI:77996"/>
        <dbReference type="ChEBI" id="CHEBI:189081"/>
    </reaction>
    <physiologicalReaction direction="left-to-right" evidence="15">
        <dbReference type="Rhea" id="RHEA:70248"/>
    </physiologicalReaction>
</comment>
<gene>
    <name evidence="17" type="ORF">PFISCL1PPCAC_6053</name>
</gene>
<dbReference type="GO" id="GO:0000139">
    <property type="term" value="C:Golgi membrane"/>
    <property type="evidence" value="ECO:0007669"/>
    <property type="project" value="UniProtKB-SubCell"/>
</dbReference>
<comment type="pathway">
    <text evidence="2">Lipid metabolism; sphingolipid metabolism.</text>
</comment>
<dbReference type="EC" id="2.4.1.80" evidence="5"/>
<dbReference type="Proteomes" id="UP001432322">
    <property type="component" value="Unassembled WGS sequence"/>
</dbReference>
<evidence type="ECO:0000256" key="1">
    <source>
        <dbReference type="ARBA" id="ARBA00004653"/>
    </source>
</evidence>
<keyword evidence="18" id="KW-1185">Reference proteome</keyword>
<evidence type="ECO:0000313" key="18">
    <source>
        <dbReference type="Proteomes" id="UP001432322"/>
    </source>
</evidence>
<dbReference type="SUPFAM" id="SSF53448">
    <property type="entry name" value="Nucleotide-diphospho-sugar transferases"/>
    <property type="match status" value="1"/>
</dbReference>
<evidence type="ECO:0000256" key="5">
    <source>
        <dbReference type="ARBA" id="ARBA00012699"/>
    </source>
</evidence>
<comment type="pathway">
    <text evidence="3">Sphingolipid metabolism.</text>
</comment>
<dbReference type="Gene3D" id="3.90.550.10">
    <property type="entry name" value="Spore Coat Polysaccharide Biosynthesis Protein SpsA, Chain A"/>
    <property type="match status" value="1"/>
</dbReference>
<evidence type="ECO:0000256" key="8">
    <source>
        <dbReference type="ARBA" id="ARBA00022679"/>
    </source>
</evidence>
<dbReference type="InterPro" id="IPR025993">
    <property type="entry name" value="Ceramide_glucosylTrfase"/>
</dbReference>
<evidence type="ECO:0000256" key="9">
    <source>
        <dbReference type="ARBA" id="ARBA00022692"/>
    </source>
</evidence>
<comment type="similarity">
    <text evidence="4">Belongs to the glycosyltransferase 2 family.</text>
</comment>
<dbReference type="GO" id="GO:0008120">
    <property type="term" value="F:ceramide glucosyltransferase activity"/>
    <property type="evidence" value="ECO:0007669"/>
    <property type="project" value="UniProtKB-EC"/>
</dbReference>
<keyword evidence="9 16" id="KW-0812">Transmembrane</keyword>
<dbReference type="CDD" id="cd02520">
    <property type="entry name" value="Glucosylceramide_synthase"/>
    <property type="match status" value="1"/>
</dbReference>
<feature type="transmembrane region" description="Helical" evidence="16">
    <location>
        <begin position="12"/>
        <end position="35"/>
    </location>
</feature>
<evidence type="ECO:0000256" key="15">
    <source>
        <dbReference type="ARBA" id="ARBA00048104"/>
    </source>
</evidence>
<proteinExistence type="inferred from homology"/>
<evidence type="ECO:0000313" key="17">
    <source>
        <dbReference type="EMBL" id="GMT14756.1"/>
    </source>
</evidence>
<keyword evidence="11" id="KW-0333">Golgi apparatus</keyword>
<evidence type="ECO:0000256" key="2">
    <source>
        <dbReference type="ARBA" id="ARBA00004760"/>
    </source>
</evidence>
<keyword evidence="10 16" id="KW-1133">Transmembrane helix</keyword>
<keyword evidence="8" id="KW-0808">Transferase</keyword>
<organism evidence="17 18">
    <name type="scientific">Pristionchus fissidentatus</name>
    <dbReference type="NCBI Taxonomy" id="1538716"/>
    <lineage>
        <taxon>Eukaryota</taxon>
        <taxon>Metazoa</taxon>
        <taxon>Ecdysozoa</taxon>
        <taxon>Nematoda</taxon>
        <taxon>Chromadorea</taxon>
        <taxon>Rhabditida</taxon>
        <taxon>Rhabditina</taxon>
        <taxon>Diplogasteromorpha</taxon>
        <taxon>Diplogasteroidea</taxon>
        <taxon>Neodiplogasteridae</taxon>
        <taxon>Pristionchus</taxon>
    </lineage>
</organism>
<evidence type="ECO:0000256" key="16">
    <source>
        <dbReference type="SAM" id="Phobius"/>
    </source>
</evidence>
<evidence type="ECO:0000256" key="11">
    <source>
        <dbReference type="ARBA" id="ARBA00023034"/>
    </source>
</evidence>
<accession>A0AAV5V5W7</accession>
<reference evidence="17" key="1">
    <citation type="submission" date="2023-10" db="EMBL/GenBank/DDBJ databases">
        <title>Genome assembly of Pristionchus species.</title>
        <authorList>
            <person name="Yoshida K."/>
            <person name="Sommer R.J."/>
        </authorList>
    </citation>
    <scope>NUCLEOTIDE SEQUENCE</scope>
    <source>
        <strain evidence="17">RS5133</strain>
    </source>
</reference>
<keyword evidence="12" id="KW-0443">Lipid metabolism</keyword>
<dbReference type="PANTHER" id="PTHR12726:SF0">
    <property type="entry name" value="CERAMIDE GLUCOSYLTRANSFERASE"/>
    <property type="match status" value="1"/>
</dbReference>